<evidence type="ECO:0000313" key="2">
    <source>
        <dbReference type="EMBL" id="KAJ7102326.1"/>
    </source>
</evidence>
<feature type="chain" id="PRO_5042000589" evidence="1">
    <location>
        <begin position="24"/>
        <end position="122"/>
    </location>
</feature>
<reference evidence="2" key="1">
    <citation type="submission" date="2023-03" db="EMBL/GenBank/DDBJ databases">
        <title>Massive genome expansion in bonnet fungi (Mycena s.s.) driven by repeated elements and novel gene families across ecological guilds.</title>
        <authorList>
            <consortium name="Lawrence Berkeley National Laboratory"/>
            <person name="Harder C.B."/>
            <person name="Miyauchi S."/>
            <person name="Viragh M."/>
            <person name="Kuo A."/>
            <person name="Thoen E."/>
            <person name="Andreopoulos B."/>
            <person name="Lu D."/>
            <person name="Skrede I."/>
            <person name="Drula E."/>
            <person name="Henrissat B."/>
            <person name="Morin E."/>
            <person name="Kohler A."/>
            <person name="Barry K."/>
            <person name="LaButti K."/>
            <person name="Morin E."/>
            <person name="Salamov A."/>
            <person name="Lipzen A."/>
            <person name="Mereny Z."/>
            <person name="Hegedus B."/>
            <person name="Baldrian P."/>
            <person name="Stursova M."/>
            <person name="Weitz H."/>
            <person name="Taylor A."/>
            <person name="Grigoriev I.V."/>
            <person name="Nagy L.G."/>
            <person name="Martin F."/>
            <person name="Kauserud H."/>
        </authorList>
    </citation>
    <scope>NUCLEOTIDE SEQUENCE</scope>
    <source>
        <strain evidence="2">CBHHK173m</strain>
    </source>
</reference>
<evidence type="ECO:0000256" key="1">
    <source>
        <dbReference type="SAM" id="SignalP"/>
    </source>
</evidence>
<gene>
    <name evidence="2" type="ORF">B0H15DRAFT_795834</name>
</gene>
<dbReference type="AlphaFoldDB" id="A0AAD6UG94"/>
<sequence length="122" mass="13103">MAQAGTGKCPVICLSFGLAVAAADSMPNRSATIEVEQPEFGYVHVVSVRSIGDSTRLELIGKSYKFKIFIPKDTPVRLWSSVERSKNISTRPAGLSNLDAGCGFSQADELVVRRVAAAAYPR</sequence>
<name>A0AAD6UG94_9AGAR</name>
<dbReference type="Proteomes" id="UP001222325">
    <property type="component" value="Unassembled WGS sequence"/>
</dbReference>
<protein>
    <submittedName>
        <fullName evidence="2">Uncharacterized protein</fullName>
    </submittedName>
</protein>
<dbReference type="EMBL" id="JARJCN010000003">
    <property type="protein sequence ID" value="KAJ7102326.1"/>
    <property type="molecule type" value="Genomic_DNA"/>
</dbReference>
<evidence type="ECO:0000313" key="3">
    <source>
        <dbReference type="Proteomes" id="UP001222325"/>
    </source>
</evidence>
<proteinExistence type="predicted"/>
<keyword evidence="3" id="KW-1185">Reference proteome</keyword>
<comment type="caution">
    <text evidence="2">The sequence shown here is derived from an EMBL/GenBank/DDBJ whole genome shotgun (WGS) entry which is preliminary data.</text>
</comment>
<feature type="signal peptide" evidence="1">
    <location>
        <begin position="1"/>
        <end position="23"/>
    </location>
</feature>
<keyword evidence="1" id="KW-0732">Signal</keyword>
<accession>A0AAD6UG94</accession>
<organism evidence="2 3">
    <name type="scientific">Mycena belliarum</name>
    <dbReference type="NCBI Taxonomy" id="1033014"/>
    <lineage>
        <taxon>Eukaryota</taxon>
        <taxon>Fungi</taxon>
        <taxon>Dikarya</taxon>
        <taxon>Basidiomycota</taxon>
        <taxon>Agaricomycotina</taxon>
        <taxon>Agaricomycetes</taxon>
        <taxon>Agaricomycetidae</taxon>
        <taxon>Agaricales</taxon>
        <taxon>Marasmiineae</taxon>
        <taxon>Mycenaceae</taxon>
        <taxon>Mycena</taxon>
    </lineage>
</organism>